<keyword evidence="1" id="KW-1133">Transmembrane helix</keyword>
<keyword evidence="1" id="KW-0472">Membrane</keyword>
<evidence type="ECO:0000313" key="2">
    <source>
        <dbReference type="EMBL" id="KZS97110.1"/>
    </source>
</evidence>
<dbReference type="EMBL" id="KV419397">
    <property type="protein sequence ID" value="KZS97110.1"/>
    <property type="molecule type" value="Genomic_DNA"/>
</dbReference>
<evidence type="ECO:0000313" key="3">
    <source>
        <dbReference type="Proteomes" id="UP000076722"/>
    </source>
</evidence>
<keyword evidence="3" id="KW-1185">Reference proteome</keyword>
<keyword evidence="1" id="KW-0812">Transmembrane</keyword>
<reference evidence="2 3" key="1">
    <citation type="journal article" date="2016" name="Mol. Biol. Evol.">
        <title>Comparative Genomics of Early-Diverging Mushroom-Forming Fungi Provides Insights into the Origins of Lignocellulose Decay Capabilities.</title>
        <authorList>
            <person name="Nagy L.G."/>
            <person name="Riley R."/>
            <person name="Tritt A."/>
            <person name="Adam C."/>
            <person name="Daum C."/>
            <person name="Floudas D."/>
            <person name="Sun H."/>
            <person name="Yadav J.S."/>
            <person name="Pangilinan J."/>
            <person name="Larsson K.H."/>
            <person name="Matsuura K."/>
            <person name="Barry K."/>
            <person name="Labutti K."/>
            <person name="Kuo R."/>
            <person name="Ohm R.A."/>
            <person name="Bhattacharya S.S."/>
            <person name="Shirouzu T."/>
            <person name="Yoshinaga Y."/>
            <person name="Martin F.M."/>
            <person name="Grigoriev I.V."/>
            <person name="Hibbett D.S."/>
        </authorList>
    </citation>
    <scope>NUCLEOTIDE SEQUENCE [LARGE SCALE GENOMIC DNA]</scope>
    <source>
        <strain evidence="2 3">HHB9708</strain>
    </source>
</reference>
<dbReference type="Proteomes" id="UP000076722">
    <property type="component" value="Unassembled WGS sequence"/>
</dbReference>
<evidence type="ECO:0000256" key="1">
    <source>
        <dbReference type="SAM" id="Phobius"/>
    </source>
</evidence>
<sequence length="219" mass="23911">MSPSPATLVIVIDVLVVVVSLSLLYILWKFCARIRSKRLSHHTRRPSSTKLEVAQTQHDGDSPLLPTAHLQIHIPHSYSAGSSTFMPPSPAPFTKDESPILNMPTGHGFSDRYGHFERSDGTPIIPMSGQWSGIFAAIPLQEAQTSSLPSFGFAQNLRDLATKAHPKKLRQKGRQSLGAMENLSRTLYAAQATLADKTTIAGRRRALTDATNTDSPLFA</sequence>
<gene>
    <name evidence="2" type="ORF">SISNIDRAFT_482048</name>
</gene>
<protein>
    <submittedName>
        <fullName evidence="2">Uncharacterized protein</fullName>
    </submittedName>
</protein>
<accession>A0A164YPE4</accession>
<name>A0A164YPE4_9AGAM</name>
<dbReference type="AlphaFoldDB" id="A0A164YPE4"/>
<feature type="transmembrane region" description="Helical" evidence="1">
    <location>
        <begin position="6"/>
        <end position="28"/>
    </location>
</feature>
<proteinExistence type="predicted"/>
<organism evidence="2 3">
    <name type="scientific">Sistotremastrum niveocremeum HHB9708</name>
    <dbReference type="NCBI Taxonomy" id="1314777"/>
    <lineage>
        <taxon>Eukaryota</taxon>
        <taxon>Fungi</taxon>
        <taxon>Dikarya</taxon>
        <taxon>Basidiomycota</taxon>
        <taxon>Agaricomycotina</taxon>
        <taxon>Agaricomycetes</taxon>
        <taxon>Sistotremastrales</taxon>
        <taxon>Sistotremastraceae</taxon>
        <taxon>Sertulicium</taxon>
        <taxon>Sertulicium niveocremeum</taxon>
    </lineage>
</organism>